<reference evidence="3 4" key="1">
    <citation type="journal article" date="2020" name="Nature">
        <title>Six reference-quality genomes reveal evolution of bat adaptations.</title>
        <authorList>
            <person name="Jebb D."/>
            <person name="Huang Z."/>
            <person name="Pippel M."/>
            <person name="Hughes G.M."/>
            <person name="Lavrichenko K."/>
            <person name="Devanna P."/>
            <person name="Winkler S."/>
            <person name="Jermiin L.S."/>
            <person name="Skirmuntt E.C."/>
            <person name="Katzourakis A."/>
            <person name="Burkitt-Gray L."/>
            <person name="Ray D.A."/>
            <person name="Sullivan K.A.M."/>
            <person name="Roscito J.G."/>
            <person name="Kirilenko B.M."/>
            <person name="Davalos L.M."/>
            <person name="Corthals A.P."/>
            <person name="Power M.L."/>
            <person name="Jones G."/>
            <person name="Ransome R.D."/>
            <person name="Dechmann D.K.N."/>
            <person name="Locatelli A.G."/>
            <person name="Puechmaille S.J."/>
            <person name="Fedrigo O."/>
            <person name="Jarvis E.D."/>
            <person name="Hiller M."/>
            <person name="Vernes S.C."/>
            <person name="Myers E.W."/>
            <person name="Teeling E.C."/>
        </authorList>
    </citation>
    <scope>NUCLEOTIDE SEQUENCE [LARGE SCALE GENOMIC DNA]</scope>
    <source>
        <strain evidence="3">Bat1K_MPI-CBG_1</strain>
    </source>
</reference>
<protein>
    <submittedName>
        <fullName evidence="3">Uncharacterized protein</fullName>
    </submittedName>
</protein>
<dbReference type="EMBL" id="JABVXQ010000013">
    <property type="protein sequence ID" value="KAF6081658.1"/>
    <property type="molecule type" value="Genomic_DNA"/>
</dbReference>
<sequence length="122" mass="13748">MDCTLIKIPSPSFQVQRTSLGPYPVFLTWLALPFFWNILSPWLLRHTLLGFFLFLRHLFPIFHGSLFSQLAPYAGALRVDPGSSPHPVCSTCSPEVPTRPPDPSTSSLVRLPQHLWSSVLHL</sequence>
<feature type="region of interest" description="Disordered" evidence="1">
    <location>
        <begin position="80"/>
        <end position="106"/>
    </location>
</feature>
<evidence type="ECO:0000313" key="3">
    <source>
        <dbReference type="EMBL" id="KAF6081658.1"/>
    </source>
</evidence>
<accession>A0A833YW41</accession>
<keyword evidence="2" id="KW-0812">Transmembrane</keyword>
<evidence type="ECO:0000256" key="1">
    <source>
        <dbReference type="SAM" id="MobiDB-lite"/>
    </source>
</evidence>
<dbReference type="AlphaFoldDB" id="A0A833YW41"/>
<keyword evidence="2" id="KW-1133">Transmembrane helix</keyword>
<evidence type="ECO:0000313" key="4">
    <source>
        <dbReference type="Proteomes" id="UP000664940"/>
    </source>
</evidence>
<evidence type="ECO:0000256" key="2">
    <source>
        <dbReference type="SAM" id="Phobius"/>
    </source>
</evidence>
<name>A0A833YW41_9CHIR</name>
<keyword evidence="2" id="KW-0472">Membrane</keyword>
<gene>
    <name evidence="3" type="ORF">HJG60_008706</name>
</gene>
<organism evidence="3 4">
    <name type="scientific">Phyllostomus discolor</name>
    <name type="common">pale spear-nosed bat</name>
    <dbReference type="NCBI Taxonomy" id="89673"/>
    <lineage>
        <taxon>Eukaryota</taxon>
        <taxon>Metazoa</taxon>
        <taxon>Chordata</taxon>
        <taxon>Craniata</taxon>
        <taxon>Vertebrata</taxon>
        <taxon>Euteleostomi</taxon>
        <taxon>Mammalia</taxon>
        <taxon>Eutheria</taxon>
        <taxon>Laurasiatheria</taxon>
        <taxon>Chiroptera</taxon>
        <taxon>Yangochiroptera</taxon>
        <taxon>Phyllostomidae</taxon>
        <taxon>Phyllostominae</taxon>
        <taxon>Phyllostomus</taxon>
    </lineage>
</organism>
<feature type="transmembrane region" description="Helical" evidence="2">
    <location>
        <begin position="20"/>
        <end position="36"/>
    </location>
</feature>
<dbReference type="Proteomes" id="UP000664940">
    <property type="component" value="Unassembled WGS sequence"/>
</dbReference>
<comment type="caution">
    <text evidence="3">The sequence shown here is derived from an EMBL/GenBank/DDBJ whole genome shotgun (WGS) entry which is preliminary data.</text>
</comment>
<proteinExistence type="predicted"/>